<keyword evidence="2" id="KW-0732">Signal</keyword>
<dbReference type="GeneID" id="54574847"/>
<organism evidence="3 4">
    <name type="scientific">Trematosphaeria pertusa</name>
    <dbReference type="NCBI Taxonomy" id="390896"/>
    <lineage>
        <taxon>Eukaryota</taxon>
        <taxon>Fungi</taxon>
        <taxon>Dikarya</taxon>
        <taxon>Ascomycota</taxon>
        <taxon>Pezizomycotina</taxon>
        <taxon>Dothideomycetes</taxon>
        <taxon>Pleosporomycetidae</taxon>
        <taxon>Pleosporales</taxon>
        <taxon>Massarineae</taxon>
        <taxon>Trematosphaeriaceae</taxon>
        <taxon>Trematosphaeria</taxon>
    </lineage>
</organism>
<dbReference type="Proteomes" id="UP000800094">
    <property type="component" value="Unassembled WGS sequence"/>
</dbReference>
<dbReference type="PANTHER" id="PTHR40640:SF1">
    <property type="entry name" value="ANCHORED GLYCOPROTEIN, PUTATIVE (AFU_ORTHOLOGUE AFUA_8G04860)-RELATED"/>
    <property type="match status" value="1"/>
</dbReference>
<dbReference type="EMBL" id="ML987193">
    <property type="protein sequence ID" value="KAF2251369.1"/>
    <property type="molecule type" value="Genomic_DNA"/>
</dbReference>
<protein>
    <submittedName>
        <fullName evidence="3">Uncharacterized protein</fullName>
    </submittedName>
</protein>
<keyword evidence="4" id="KW-1185">Reference proteome</keyword>
<dbReference type="PANTHER" id="PTHR40640">
    <property type="entry name" value="ANCHORED GLYCOPROTEIN, PUTATIVE (AFU_ORTHOLOGUE AFUA_8G04860)-RELATED"/>
    <property type="match status" value="1"/>
</dbReference>
<sequence>MRHSLALLAFTSGAALAETQLPFFWPGFDNDVSGAQPVASVISADPTTTVLQFSCPTNVDETECGWGDGQITYTILSTTIYRADIATDTLRVSFGCTYDSSATQLACEESIVDPELTQIQSGSEMSTRTTLTGTDVAFQTATVTAGESLLGASAGAVASSGASAPASSLATSARASGSAAATTGGTPSASGASATGSGAAAQSTGAAARFGVEGAAMFALAGAAAMVL</sequence>
<accession>A0A6A6IMB2</accession>
<proteinExistence type="predicted"/>
<dbReference type="AlphaFoldDB" id="A0A6A6IMB2"/>
<feature type="chain" id="PRO_5025344595" evidence="2">
    <location>
        <begin position="18"/>
        <end position="228"/>
    </location>
</feature>
<name>A0A6A6IMB2_9PLEO</name>
<evidence type="ECO:0000313" key="3">
    <source>
        <dbReference type="EMBL" id="KAF2251369.1"/>
    </source>
</evidence>
<feature type="signal peptide" evidence="2">
    <location>
        <begin position="1"/>
        <end position="17"/>
    </location>
</feature>
<dbReference type="RefSeq" id="XP_033686373.1">
    <property type="nucleotide sequence ID" value="XM_033821517.1"/>
</dbReference>
<evidence type="ECO:0000256" key="1">
    <source>
        <dbReference type="SAM" id="MobiDB-lite"/>
    </source>
</evidence>
<reference evidence="3" key="1">
    <citation type="journal article" date="2020" name="Stud. Mycol.">
        <title>101 Dothideomycetes genomes: a test case for predicting lifestyles and emergence of pathogens.</title>
        <authorList>
            <person name="Haridas S."/>
            <person name="Albert R."/>
            <person name="Binder M."/>
            <person name="Bloem J."/>
            <person name="Labutti K."/>
            <person name="Salamov A."/>
            <person name="Andreopoulos B."/>
            <person name="Baker S."/>
            <person name="Barry K."/>
            <person name="Bills G."/>
            <person name="Bluhm B."/>
            <person name="Cannon C."/>
            <person name="Castanera R."/>
            <person name="Culley D."/>
            <person name="Daum C."/>
            <person name="Ezra D."/>
            <person name="Gonzalez J."/>
            <person name="Henrissat B."/>
            <person name="Kuo A."/>
            <person name="Liang C."/>
            <person name="Lipzen A."/>
            <person name="Lutzoni F."/>
            <person name="Magnuson J."/>
            <person name="Mondo S."/>
            <person name="Nolan M."/>
            <person name="Ohm R."/>
            <person name="Pangilinan J."/>
            <person name="Park H.-J."/>
            <person name="Ramirez L."/>
            <person name="Alfaro M."/>
            <person name="Sun H."/>
            <person name="Tritt A."/>
            <person name="Yoshinaga Y."/>
            <person name="Zwiers L.-H."/>
            <person name="Turgeon B."/>
            <person name="Goodwin S."/>
            <person name="Spatafora J."/>
            <person name="Crous P."/>
            <person name="Grigoriev I."/>
        </authorList>
    </citation>
    <scope>NUCLEOTIDE SEQUENCE</scope>
    <source>
        <strain evidence="3">CBS 122368</strain>
    </source>
</reference>
<dbReference type="OrthoDB" id="4991875at2759"/>
<gene>
    <name evidence="3" type="ORF">BU26DRAFT_281687</name>
</gene>
<evidence type="ECO:0000313" key="4">
    <source>
        <dbReference type="Proteomes" id="UP000800094"/>
    </source>
</evidence>
<evidence type="ECO:0000256" key="2">
    <source>
        <dbReference type="SAM" id="SignalP"/>
    </source>
</evidence>
<feature type="region of interest" description="Disordered" evidence="1">
    <location>
        <begin position="178"/>
        <end position="198"/>
    </location>
</feature>